<evidence type="ECO:0000256" key="2">
    <source>
        <dbReference type="ARBA" id="ARBA00022475"/>
    </source>
</evidence>
<protein>
    <submittedName>
        <fullName evidence="13">COX15/CtaA family protein</fullName>
    </submittedName>
</protein>
<evidence type="ECO:0000313" key="14">
    <source>
        <dbReference type="Proteomes" id="UP001500957"/>
    </source>
</evidence>
<dbReference type="PANTHER" id="PTHR35457:SF1">
    <property type="entry name" value="HEME A SYNTHASE"/>
    <property type="match status" value="1"/>
</dbReference>
<feature type="transmembrane region" description="Helical" evidence="12">
    <location>
        <begin position="109"/>
        <end position="129"/>
    </location>
</feature>
<sequence length="320" mass="33611">MVNPLQAARASERFRPGTVGLRRLALASIVANIGIVVTGGAVRLTGSGLGCPTWPRCHEDSFVPTGELGLHEQIEFGNRLLTYVLGAVALATLIGVWRSRPARTDLRRLAVVLFVGIPAQAVIGGISVLTDLNPWVVMGHLLVSMVLIGLATVLYRRIGEGDEPPVRVVAPRVQQLALGLLALTAVVLYLGTIVTGSGPHAGDVDAPRTGLDTHLFSMIHADTVLALVLGTVALNVLLVRTAAPRELIVAARVMLGVQLAQGLLGYVQYFTDLPEVLVGLHMLGAGCLVVATVRVVLAMRVRGTVSLPRPESEGAAVVSA</sequence>
<organism evidence="13 14">
    <name type="scientific">Sporichthya brevicatena</name>
    <dbReference type="NCBI Taxonomy" id="171442"/>
    <lineage>
        <taxon>Bacteria</taxon>
        <taxon>Bacillati</taxon>
        <taxon>Actinomycetota</taxon>
        <taxon>Actinomycetes</taxon>
        <taxon>Sporichthyales</taxon>
        <taxon>Sporichthyaceae</taxon>
        <taxon>Sporichthya</taxon>
    </lineage>
</organism>
<evidence type="ECO:0000256" key="6">
    <source>
        <dbReference type="ARBA" id="ARBA00023002"/>
    </source>
</evidence>
<evidence type="ECO:0000256" key="9">
    <source>
        <dbReference type="ARBA" id="ARBA00023136"/>
    </source>
</evidence>
<reference evidence="14" key="1">
    <citation type="journal article" date="2019" name="Int. J. Syst. Evol. Microbiol.">
        <title>The Global Catalogue of Microorganisms (GCM) 10K type strain sequencing project: providing services to taxonomists for standard genome sequencing and annotation.</title>
        <authorList>
            <consortium name="The Broad Institute Genomics Platform"/>
            <consortium name="The Broad Institute Genome Sequencing Center for Infectious Disease"/>
            <person name="Wu L."/>
            <person name="Ma J."/>
        </authorList>
    </citation>
    <scope>NUCLEOTIDE SEQUENCE [LARGE SCALE GENOMIC DNA]</scope>
    <source>
        <strain evidence="14">JCM 10671</strain>
    </source>
</reference>
<keyword evidence="10" id="KW-1015">Disulfide bond</keyword>
<evidence type="ECO:0000256" key="10">
    <source>
        <dbReference type="ARBA" id="ARBA00023157"/>
    </source>
</evidence>
<evidence type="ECO:0000313" key="13">
    <source>
        <dbReference type="EMBL" id="GAA0624509.1"/>
    </source>
</evidence>
<keyword evidence="5 12" id="KW-1133">Transmembrane helix</keyword>
<comment type="subcellular location">
    <subcellularLocation>
        <location evidence="1">Membrane</location>
        <topology evidence="1">Multi-pass membrane protein</topology>
    </subcellularLocation>
</comment>
<dbReference type="Proteomes" id="UP001500957">
    <property type="component" value="Unassembled WGS sequence"/>
</dbReference>
<evidence type="ECO:0000256" key="4">
    <source>
        <dbReference type="ARBA" id="ARBA00022723"/>
    </source>
</evidence>
<keyword evidence="7" id="KW-0408">Iron</keyword>
<dbReference type="PANTHER" id="PTHR35457">
    <property type="entry name" value="HEME A SYNTHASE"/>
    <property type="match status" value="1"/>
</dbReference>
<accession>A0ABP3S2N4</accession>
<keyword evidence="2" id="KW-1003">Cell membrane</keyword>
<keyword evidence="8" id="KW-0350">Heme biosynthesis</keyword>
<dbReference type="InterPro" id="IPR050450">
    <property type="entry name" value="COX15/CtaA_HemeA_synthase"/>
</dbReference>
<feature type="transmembrane region" description="Helical" evidence="12">
    <location>
        <begin position="135"/>
        <end position="155"/>
    </location>
</feature>
<feature type="transmembrane region" description="Helical" evidence="12">
    <location>
        <begin position="80"/>
        <end position="97"/>
    </location>
</feature>
<evidence type="ECO:0000256" key="1">
    <source>
        <dbReference type="ARBA" id="ARBA00004141"/>
    </source>
</evidence>
<name>A0ABP3S2N4_9ACTN</name>
<dbReference type="Pfam" id="PF02628">
    <property type="entry name" value="COX15-CtaA"/>
    <property type="match status" value="2"/>
</dbReference>
<dbReference type="InterPro" id="IPR003780">
    <property type="entry name" value="COX15/CtaA_fam"/>
</dbReference>
<evidence type="ECO:0000256" key="8">
    <source>
        <dbReference type="ARBA" id="ARBA00023133"/>
    </source>
</evidence>
<keyword evidence="3 12" id="KW-0812">Transmembrane</keyword>
<keyword evidence="14" id="KW-1185">Reference proteome</keyword>
<feature type="transmembrane region" description="Helical" evidence="12">
    <location>
        <begin position="249"/>
        <end position="270"/>
    </location>
</feature>
<keyword evidence="6" id="KW-0560">Oxidoreductase</keyword>
<proteinExistence type="predicted"/>
<dbReference type="EMBL" id="BAAAHE010000024">
    <property type="protein sequence ID" value="GAA0624509.1"/>
    <property type="molecule type" value="Genomic_DNA"/>
</dbReference>
<evidence type="ECO:0000256" key="7">
    <source>
        <dbReference type="ARBA" id="ARBA00023004"/>
    </source>
</evidence>
<evidence type="ECO:0000256" key="5">
    <source>
        <dbReference type="ARBA" id="ARBA00022989"/>
    </source>
</evidence>
<evidence type="ECO:0000256" key="3">
    <source>
        <dbReference type="ARBA" id="ARBA00022692"/>
    </source>
</evidence>
<gene>
    <name evidence="13" type="ORF">GCM10009547_29580</name>
</gene>
<evidence type="ECO:0000256" key="11">
    <source>
        <dbReference type="ARBA" id="ARBA00023444"/>
    </source>
</evidence>
<comment type="caution">
    <text evidence="13">The sequence shown here is derived from an EMBL/GenBank/DDBJ whole genome shotgun (WGS) entry which is preliminary data.</text>
</comment>
<keyword evidence="4" id="KW-0479">Metal-binding</keyword>
<feature type="transmembrane region" description="Helical" evidence="12">
    <location>
        <begin position="21"/>
        <end position="42"/>
    </location>
</feature>
<feature type="transmembrane region" description="Helical" evidence="12">
    <location>
        <begin position="215"/>
        <end position="237"/>
    </location>
</feature>
<comment type="pathway">
    <text evidence="11">Porphyrin-containing compound metabolism.</text>
</comment>
<feature type="transmembrane region" description="Helical" evidence="12">
    <location>
        <begin position="176"/>
        <end position="195"/>
    </location>
</feature>
<evidence type="ECO:0000256" key="12">
    <source>
        <dbReference type="SAM" id="Phobius"/>
    </source>
</evidence>
<keyword evidence="9 12" id="KW-0472">Membrane</keyword>
<feature type="transmembrane region" description="Helical" evidence="12">
    <location>
        <begin position="276"/>
        <end position="297"/>
    </location>
</feature>